<sequence length="128" mass="14907">MAPLNISDIGFLPPSLPGTLEEEEEEREREREREIHCRSTYTDRIQDEESCSDGHLLTRIRLRTGAKQDLKEHADLFTGLTSVEISPQENEISIQQKPVPKSEDITRSNTKDLWTEEVYHFWGRPEKD</sequence>
<dbReference type="AlphaFoldDB" id="A0A9P0EAS0"/>
<proteinExistence type="predicted"/>
<feature type="region of interest" description="Disordered" evidence="1">
    <location>
        <begin position="88"/>
        <end position="108"/>
    </location>
</feature>
<evidence type="ECO:0000256" key="1">
    <source>
        <dbReference type="SAM" id="MobiDB-lite"/>
    </source>
</evidence>
<evidence type="ECO:0000313" key="3">
    <source>
        <dbReference type="Proteomes" id="UP001152798"/>
    </source>
</evidence>
<dbReference type="Proteomes" id="UP001152798">
    <property type="component" value="Chromosome 1"/>
</dbReference>
<organism evidence="2 3">
    <name type="scientific">Nezara viridula</name>
    <name type="common">Southern green stink bug</name>
    <name type="synonym">Cimex viridulus</name>
    <dbReference type="NCBI Taxonomy" id="85310"/>
    <lineage>
        <taxon>Eukaryota</taxon>
        <taxon>Metazoa</taxon>
        <taxon>Ecdysozoa</taxon>
        <taxon>Arthropoda</taxon>
        <taxon>Hexapoda</taxon>
        <taxon>Insecta</taxon>
        <taxon>Pterygota</taxon>
        <taxon>Neoptera</taxon>
        <taxon>Paraneoptera</taxon>
        <taxon>Hemiptera</taxon>
        <taxon>Heteroptera</taxon>
        <taxon>Panheteroptera</taxon>
        <taxon>Pentatomomorpha</taxon>
        <taxon>Pentatomoidea</taxon>
        <taxon>Pentatomidae</taxon>
        <taxon>Pentatominae</taxon>
        <taxon>Nezara</taxon>
    </lineage>
</organism>
<protein>
    <submittedName>
        <fullName evidence="2">Uncharacterized protein</fullName>
    </submittedName>
</protein>
<reference evidence="2" key="1">
    <citation type="submission" date="2022-01" db="EMBL/GenBank/DDBJ databases">
        <authorList>
            <person name="King R."/>
        </authorList>
    </citation>
    <scope>NUCLEOTIDE SEQUENCE</scope>
</reference>
<name>A0A9P0EAS0_NEZVI</name>
<gene>
    <name evidence="2" type="ORF">NEZAVI_LOCUS2656</name>
</gene>
<keyword evidence="3" id="KW-1185">Reference proteome</keyword>
<evidence type="ECO:0000313" key="2">
    <source>
        <dbReference type="EMBL" id="CAH1391677.1"/>
    </source>
</evidence>
<dbReference type="EMBL" id="OV725077">
    <property type="protein sequence ID" value="CAH1391677.1"/>
    <property type="molecule type" value="Genomic_DNA"/>
</dbReference>
<feature type="region of interest" description="Disordered" evidence="1">
    <location>
        <begin position="1"/>
        <end position="35"/>
    </location>
</feature>
<accession>A0A9P0EAS0</accession>